<dbReference type="EMBL" id="JSYN01000021">
    <property type="protein sequence ID" value="KIA92278.1"/>
    <property type="molecule type" value="Genomic_DNA"/>
</dbReference>
<name>A0A0C1FKD9_9SPHI</name>
<sequence length="78" mass="9590">MINIHPERRNVTPEMAVRILKRYGRKISLKEARLMMDFMYNLAILSLNQVINDERMRRLWEDRRQNELVERFKGKKVM</sequence>
<organism evidence="1 2">
    <name type="scientific">Pedobacter kyungheensis</name>
    <dbReference type="NCBI Taxonomy" id="1069985"/>
    <lineage>
        <taxon>Bacteria</taxon>
        <taxon>Pseudomonadati</taxon>
        <taxon>Bacteroidota</taxon>
        <taxon>Sphingobacteriia</taxon>
        <taxon>Sphingobacteriales</taxon>
        <taxon>Sphingobacteriaceae</taxon>
        <taxon>Pedobacter</taxon>
    </lineage>
</organism>
<dbReference type="RefSeq" id="WP_039478815.1">
    <property type="nucleotide sequence ID" value="NZ_JSYN01000021.1"/>
</dbReference>
<evidence type="ECO:0000313" key="1">
    <source>
        <dbReference type="EMBL" id="KIA92278.1"/>
    </source>
</evidence>
<evidence type="ECO:0000313" key="2">
    <source>
        <dbReference type="Proteomes" id="UP000031246"/>
    </source>
</evidence>
<proteinExistence type="predicted"/>
<gene>
    <name evidence="1" type="ORF">OC25_17760</name>
</gene>
<keyword evidence="2" id="KW-1185">Reference proteome</keyword>
<comment type="caution">
    <text evidence="1">The sequence shown here is derived from an EMBL/GenBank/DDBJ whole genome shotgun (WGS) entry which is preliminary data.</text>
</comment>
<dbReference type="AlphaFoldDB" id="A0A0C1FKD9"/>
<protein>
    <submittedName>
        <fullName evidence="1">Uncharacterized protein</fullName>
    </submittedName>
</protein>
<dbReference type="OrthoDB" id="773318at2"/>
<accession>A0A0C1FKD9</accession>
<reference evidence="1 2" key="1">
    <citation type="submission" date="2014-10" db="EMBL/GenBank/DDBJ databases">
        <title>Pedobacter Kyungheensis.</title>
        <authorList>
            <person name="Anderson B.M."/>
            <person name="Newman J.D."/>
        </authorList>
    </citation>
    <scope>NUCLEOTIDE SEQUENCE [LARGE SCALE GENOMIC DNA]</scope>
    <source>
        <strain evidence="1 2">KACC 16221</strain>
    </source>
</reference>
<dbReference type="Proteomes" id="UP000031246">
    <property type="component" value="Unassembled WGS sequence"/>
</dbReference>